<dbReference type="InterPro" id="IPR040746">
    <property type="entry name" value="THO1_MOS11_C"/>
</dbReference>
<feature type="compositionally biased region" description="Low complexity" evidence="1">
    <location>
        <begin position="59"/>
        <end position="70"/>
    </location>
</feature>
<dbReference type="GeneID" id="18826589"/>
<dbReference type="InterPro" id="IPR001932">
    <property type="entry name" value="PPM-type_phosphatase-like_dom"/>
</dbReference>
<dbReference type="EMBL" id="JH971388">
    <property type="protein sequence ID" value="EKM80866.1"/>
    <property type="molecule type" value="Genomic_DNA"/>
</dbReference>
<feature type="region of interest" description="Disordered" evidence="1">
    <location>
        <begin position="126"/>
        <end position="154"/>
    </location>
</feature>
<dbReference type="OrthoDB" id="19329at2759"/>
<reference evidence="4" key="1">
    <citation type="journal article" date="2012" name="Proc. Natl. Acad. Sci. U.S.A.">
        <title>Genome sequence of the button mushroom Agaricus bisporus reveals mechanisms governing adaptation to a humic-rich ecological niche.</title>
        <authorList>
            <person name="Morin E."/>
            <person name="Kohler A."/>
            <person name="Baker A.R."/>
            <person name="Foulongne-Oriol M."/>
            <person name="Lombard V."/>
            <person name="Nagy L.G."/>
            <person name="Ohm R.A."/>
            <person name="Patyshakuliyeva A."/>
            <person name="Brun A."/>
            <person name="Aerts A.L."/>
            <person name="Bailey A.M."/>
            <person name="Billette C."/>
            <person name="Coutinho P.M."/>
            <person name="Deakin G."/>
            <person name="Doddapaneni H."/>
            <person name="Floudas D."/>
            <person name="Grimwood J."/>
            <person name="Hilden K."/>
            <person name="Kuees U."/>
            <person name="LaButti K.M."/>
            <person name="Lapidus A."/>
            <person name="Lindquist E.A."/>
            <person name="Lucas S.M."/>
            <person name="Murat C."/>
            <person name="Riley R.W."/>
            <person name="Salamov A.A."/>
            <person name="Schmutz J."/>
            <person name="Subramanian V."/>
            <person name="Woesten H.A.B."/>
            <person name="Xu J."/>
            <person name="Eastwood D.C."/>
            <person name="Foster G.D."/>
            <person name="Sonnenberg A.S."/>
            <person name="Cullen D."/>
            <person name="de Vries R.P."/>
            <person name="Lundell T."/>
            <person name="Hibbett D.S."/>
            <person name="Henrissat B."/>
            <person name="Burton K.S."/>
            <person name="Kerrigan R.W."/>
            <person name="Challen M.P."/>
            <person name="Grigoriev I.V."/>
            <person name="Martin F."/>
        </authorList>
    </citation>
    <scope>NUCLEOTIDE SEQUENCE [LARGE SCALE GENOMIC DNA]</scope>
    <source>
        <strain evidence="4">JB137-S8 / ATCC MYA-4627 / FGSC 10392</strain>
    </source>
</reference>
<dbReference type="KEGG" id="abp:AGABI1DRAFT126912"/>
<dbReference type="Proteomes" id="UP000008493">
    <property type="component" value="Unassembled WGS sequence"/>
</dbReference>
<protein>
    <recommendedName>
        <fullName evidence="2">PPM-type phosphatase domain-containing protein</fullName>
    </recommendedName>
</protein>
<dbReference type="Gene3D" id="3.60.40.10">
    <property type="entry name" value="PPM-type phosphatase domain"/>
    <property type="match status" value="1"/>
</dbReference>
<dbReference type="SMART" id="SM00332">
    <property type="entry name" value="PP2Cc"/>
    <property type="match status" value="1"/>
</dbReference>
<accession>K5WZ99</accession>
<proteinExistence type="predicted"/>
<name>K5WZ99_AGABU</name>
<dbReference type="PROSITE" id="PS51746">
    <property type="entry name" value="PPM_2"/>
    <property type="match status" value="1"/>
</dbReference>
<evidence type="ECO:0000313" key="4">
    <source>
        <dbReference type="Proteomes" id="UP000008493"/>
    </source>
</evidence>
<keyword evidence="4" id="KW-1185">Reference proteome</keyword>
<dbReference type="GO" id="GO:0004722">
    <property type="term" value="F:protein serine/threonine phosphatase activity"/>
    <property type="evidence" value="ECO:0007669"/>
    <property type="project" value="InterPro"/>
</dbReference>
<dbReference type="InterPro" id="IPR015655">
    <property type="entry name" value="PP2C"/>
</dbReference>
<dbReference type="SUPFAM" id="SSF81606">
    <property type="entry name" value="PP2C-like"/>
    <property type="match status" value="1"/>
</dbReference>
<feature type="domain" description="PPM-type phosphatase" evidence="2">
    <location>
        <begin position="219"/>
        <end position="600"/>
    </location>
</feature>
<dbReference type="PANTHER" id="PTHR13832:SF792">
    <property type="entry name" value="GM14286P"/>
    <property type="match status" value="1"/>
</dbReference>
<evidence type="ECO:0000259" key="2">
    <source>
        <dbReference type="PROSITE" id="PS51746"/>
    </source>
</evidence>
<dbReference type="AlphaFoldDB" id="K5WZ99"/>
<feature type="region of interest" description="Disordered" evidence="1">
    <location>
        <begin position="59"/>
        <end position="94"/>
    </location>
</feature>
<dbReference type="PANTHER" id="PTHR13832">
    <property type="entry name" value="PROTEIN PHOSPHATASE 2C"/>
    <property type="match status" value="1"/>
</dbReference>
<dbReference type="OMA" id="EYEEAKW"/>
<gene>
    <name evidence="3" type="ORF">AGABI1DRAFT_126912</name>
</gene>
<dbReference type="Pfam" id="PF00481">
    <property type="entry name" value="PP2C"/>
    <property type="match status" value="1"/>
</dbReference>
<evidence type="ECO:0000313" key="3">
    <source>
        <dbReference type="EMBL" id="EKM80866.1"/>
    </source>
</evidence>
<dbReference type="InterPro" id="IPR036457">
    <property type="entry name" value="PPM-type-like_dom_sf"/>
</dbReference>
<organism evidence="3 4">
    <name type="scientific">Agaricus bisporus var. burnettii (strain JB137-S8 / ATCC MYA-4627 / FGSC 10392)</name>
    <name type="common">White button mushroom</name>
    <dbReference type="NCBI Taxonomy" id="597362"/>
    <lineage>
        <taxon>Eukaryota</taxon>
        <taxon>Fungi</taxon>
        <taxon>Dikarya</taxon>
        <taxon>Basidiomycota</taxon>
        <taxon>Agaricomycotina</taxon>
        <taxon>Agaricomycetes</taxon>
        <taxon>Agaricomycetidae</taxon>
        <taxon>Agaricales</taxon>
        <taxon>Agaricineae</taxon>
        <taxon>Agaricaceae</taxon>
        <taxon>Agaricus</taxon>
    </lineage>
</organism>
<dbReference type="eggNOG" id="KOG0700">
    <property type="taxonomic scope" value="Eukaryota"/>
</dbReference>
<sequence>MLADDLKALKVADLRRILTTAHTAAPARATKADLVARILDSKDAQDAYLTLYPPPPVAVAAPAPLPQSTETPPPPPPQKDASLPPEDSELEKRKARAARFGIPLVNDDSDKLKARAQRFGTAAASNVDAEELEKRQRRAARFGTNPPVRLPPLSPIHTPTHLSPPGCLLVTFSPAMTSSTQSTNLGWPDQESICKYTSYTEPLLSSELARRASATTLGDTHLVSFQPSPNPHLANQDRYVVQDWPLPDGLWSFRAIFDGHGGHATVDYATQVLPTQLKQHLEARSQSHPDYISQLLHDTIVHFDESLKRDLLAILPDVDVIAQMTNDKLHTLVGDLQASEDRDMVLKRCMHGTTALIALFDPPKRNLWVATLGDGIAGMSIHIPPLPSSHPLYQALGKKDHLGKWSASLLSSFHNGCNDAEVEQIRKDHPGEAECVRNNRVLGAIAVTRALGDHCFKLSPIFSDQIFSRTYPGFSFSATSLEEIIARNLTPPYVSNRPDVQHVNLNNDQYQETRLIMCSDGLVDLYLDQSESLTQEQLPEIWLRALDKRDTSSNTGDNLALALLRHALGGEDAETVSRNMTLEYEEAKWMDDTTILVQGI</sequence>
<dbReference type="STRING" id="597362.K5WZ99"/>
<dbReference type="HOGENOM" id="CLU_020130_0_0_1"/>
<dbReference type="CDD" id="cd00143">
    <property type="entry name" value="PP2Cc"/>
    <property type="match status" value="1"/>
</dbReference>
<dbReference type="Pfam" id="PF18592">
    <property type="entry name" value="Tho1_MOS11_C"/>
    <property type="match status" value="1"/>
</dbReference>
<dbReference type="RefSeq" id="XP_007328448.1">
    <property type="nucleotide sequence ID" value="XM_007328386.1"/>
</dbReference>
<evidence type="ECO:0000256" key="1">
    <source>
        <dbReference type="SAM" id="MobiDB-lite"/>
    </source>
</evidence>
<dbReference type="InParanoid" id="K5WZ99"/>